<dbReference type="RefSeq" id="WP_106301636.1">
    <property type="nucleotide sequence ID" value="NZ_PVWO01000051.1"/>
</dbReference>
<dbReference type="EMBL" id="PVWO01000051">
    <property type="protein sequence ID" value="PSB58023.1"/>
    <property type="molecule type" value="Genomic_DNA"/>
</dbReference>
<evidence type="ECO:0008006" key="4">
    <source>
        <dbReference type="Google" id="ProtNLM"/>
    </source>
</evidence>
<evidence type="ECO:0000313" key="3">
    <source>
        <dbReference type="Proteomes" id="UP000238937"/>
    </source>
</evidence>
<sequence length="302" mass="30943">MNATLRAAIGGLSAIGLCTTNLSAQAVTLVNGDFSQNNLTSTTLTERGIAGNPPLGTGSSGILTNTATATGWSFGSGLNWLVSMGNAYRDNLNIKGGRGDGTQQMYGNTPILNPIVGSQNFGTTNGFYVVADGDPGFASTITQTVSGLTPGQLYAVSFYQAAGQQRTFEGGTIEQFAVNLGSTVLTTSNYKTAGKLSRLMSPIQPYGPGRDVDVTLPSGQTNTATAVSPWQQETLTFTADAASTTLSFLAVGLPGGKPPFSLLTGVSVTAVQAPEPFTIIGTIVGGAAALGLRKKLKSDKNT</sequence>
<dbReference type="OrthoDB" id="190870at2"/>
<feature type="chain" id="PRO_5015586154" description="PEP-CTERM sorting domain-containing protein" evidence="1">
    <location>
        <begin position="27"/>
        <end position="302"/>
    </location>
</feature>
<organism evidence="2 3">
    <name type="scientific">Chamaesiphon polymorphus CCALA 037</name>
    <dbReference type="NCBI Taxonomy" id="2107692"/>
    <lineage>
        <taxon>Bacteria</taxon>
        <taxon>Bacillati</taxon>
        <taxon>Cyanobacteriota</taxon>
        <taxon>Cyanophyceae</taxon>
        <taxon>Gomontiellales</taxon>
        <taxon>Chamaesiphonaceae</taxon>
        <taxon>Chamaesiphon</taxon>
    </lineage>
</organism>
<protein>
    <recommendedName>
        <fullName evidence="4">PEP-CTERM sorting domain-containing protein</fullName>
    </recommendedName>
</protein>
<dbReference type="AlphaFoldDB" id="A0A2T1GJR7"/>
<dbReference type="Proteomes" id="UP000238937">
    <property type="component" value="Unassembled WGS sequence"/>
</dbReference>
<accession>A0A2T1GJR7</accession>
<keyword evidence="1" id="KW-0732">Signal</keyword>
<keyword evidence="3" id="KW-1185">Reference proteome</keyword>
<evidence type="ECO:0000256" key="1">
    <source>
        <dbReference type="SAM" id="SignalP"/>
    </source>
</evidence>
<reference evidence="2 3" key="1">
    <citation type="submission" date="2018-03" db="EMBL/GenBank/DDBJ databases">
        <title>The ancient ancestry and fast evolution of plastids.</title>
        <authorList>
            <person name="Moore K.R."/>
            <person name="Magnabosco C."/>
            <person name="Momper L."/>
            <person name="Gold D.A."/>
            <person name="Bosak T."/>
            <person name="Fournier G.P."/>
        </authorList>
    </citation>
    <scope>NUCLEOTIDE SEQUENCE [LARGE SCALE GENOMIC DNA]</scope>
    <source>
        <strain evidence="2 3">CCALA 037</strain>
    </source>
</reference>
<evidence type="ECO:0000313" key="2">
    <source>
        <dbReference type="EMBL" id="PSB58023.1"/>
    </source>
</evidence>
<name>A0A2T1GJR7_9CYAN</name>
<gene>
    <name evidence="2" type="ORF">C7B77_06295</name>
</gene>
<proteinExistence type="predicted"/>
<comment type="caution">
    <text evidence="2">The sequence shown here is derived from an EMBL/GenBank/DDBJ whole genome shotgun (WGS) entry which is preliminary data.</text>
</comment>
<feature type="signal peptide" evidence="1">
    <location>
        <begin position="1"/>
        <end position="26"/>
    </location>
</feature>